<dbReference type="GeneID" id="19325248"/>
<protein>
    <submittedName>
        <fullName evidence="2">Putative short-chain dehydrogenase reductase protein</fullName>
    </submittedName>
</protein>
<accession>R8BK32</accession>
<dbReference type="eggNOG" id="KOG1208">
    <property type="taxonomic scope" value="Eukaryota"/>
</dbReference>
<keyword evidence="1" id="KW-0560">Oxidoreductase</keyword>
<dbReference type="SUPFAM" id="SSF51735">
    <property type="entry name" value="NAD(P)-binding Rossmann-fold domains"/>
    <property type="match status" value="1"/>
</dbReference>
<dbReference type="AlphaFoldDB" id="R8BK32"/>
<name>R8BK32_PHAM7</name>
<dbReference type="PRINTS" id="PR00081">
    <property type="entry name" value="GDHRDH"/>
</dbReference>
<organism evidence="2 3">
    <name type="scientific">Phaeoacremonium minimum (strain UCR-PA7)</name>
    <name type="common">Esca disease fungus</name>
    <name type="synonym">Togninia minima</name>
    <dbReference type="NCBI Taxonomy" id="1286976"/>
    <lineage>
        <taxon>Eukaryota</taxon>
        <taxon>Fungi</taxon>
        <taxon>Dikarya</taxon>
        <taxon>Ascomycota</taxon>
        <taxon>Pezizomycotina</taxon>
        <taxon>Sordariomycetes</taxon>
        <taxon>Sordariomycetidae</taxon>
        <taxon>Togniniales</taxon>
        <taxon>Togniniaceae</taxon>
        <taxon>Phaeoacremonium</taxon>
    </lineage>
</organism>
<gene>
    <name evidence="2" type="ORF">UCRPA7_4764</name>
</gene>
<keyword evidence="3" id="KW-1185">Reference proteome</keyword>
<dbReference type="EMBL" id="KB933133">
    <property type="protein sequence ID" value="EON99713.1"/>
    <property type="molecule type" value="Genomic_DNA"/>
</dbReference>
<dbReference type="Proteomes" id="UP000014074">
    <property type="component" value="Unassembled WGS sequence"/>
</dbReference>
<dbReference type="InterPro" id="IPR036291">
    <property type="entry name" value="NAD(P)-bd_dom_sf"/>
</dbReference>
<reference evidence="3" key="1">
    <citation type="journal article" date="2013" name="Genome Announc.">
        <title>Draft genome sequence of the ascomycete Phaeoacremonium aleophilum strain UCR-PA7, a causal agent of the esca disease complex in grapevines.</title>
        <authorList>
            <person name="Blanco-Ulate B."/>
            <person name="Rolshausen P."/>
            <person name="Cantu D."/>
        </authorList>
    </citation>
    <scope>NUCLEOTIDE SEQUENCE [LARGE SCALE GENOMIC DNA]</scope>
    <source>
        <strain evidence="3">UCR-PA7</strain>
    </source>
</reference>
<dbReference type="HOGENOM" id="CLU_010194_44_6_1"/>
<dbReference type="OrthoDB" id="191139at2759"/>
<dbReference type="Gene3D" id="3.40.50.720">
    <property type="entry name" value="NAD(P)-binding Rossmann-like Domain"/>
    <property type="match status" value="1"/>
</dbReference>
<evidence type="ECO:0000313" key="3">
    <source>
        <dbReference type="Proteomes" id="UP000014074"/>
    </source>
</evidence>
<sequence>MLFFNRGVSFNPKTDIPSLEGKVILVTGGNSGLGKQSVLEFARHEPAQIWLAARDSDKAKTAIDDVRKEVPNANIKHIELDLTSLDSVRNAAKTLLEQSDRLDLLLLNAGIMASPPGLTQDGLELQFGVNHVAHALLTKLLMPLLLKTAEAPNADVRVIVLSSVGHNMSPKEGIQFENVHTKCDNVQTWTRYGQSKLANALFARELAKRYPQLKTAAVHPGAVNTNLGRYLKESYPFLSFLQPLADLLLTSIESGTKNQLWASVSKDVVSGEYYTPVGVHGNASPQARDDALARKLWEWTEEELKAYEV</sequence>
<proteinExistence type="predicted"/>
<dbReference type="KEGG" id="tmn:UCRPA7_4764"/>
<dbReference type="PANTHER" id="PTHR43157:SF73">
    <property type="entry name" value="WW DOMAIN-CONTAINING OXIDOREDUCTASE-LIKE PROTEIN"/>
    <property type="match status" value="1"/>
</dbReference>
<dbReference type="Pfam" id="PF00106">
    <property type="entry name" value="adh_short"/>
    <property type="match status" value="1"/>
</dbReference>
<dbReference type="InterPro" id="IPR002347">
    <property type="entry name" value="SDR_fam"/>
</dbReference>
<dbReference type="RefSeq" id="XP_007915506.1">
    <property type="nucleotide sequence ID" value="XM_007917315.1"/>
</dbReference>
<evidence type="ECO:0000313" key="2">
    <source>
        <dbReference type="EMBL" id="EON99713.1"/>
    </source>
</evidence>
<dbReference type="PANTHER" id="PTHR43157">
    <property type="entry name" value="PHOSPHATIDYLINOSITOL-GLYCAN BIOSYNTHESIS CLASS F PROTEIN-RELATED"/>
    <property type="match status" value="1"/>
</dbReference>
<dbReference type="GO" id="GO:0016491">
    <property type="term" value="F:oxidoreductase activity"/>
    <property type="evidence" value="ECO:0007669"/>
    <property type="project" value="UniProtKB-KW"/>
</dbReference>
<evidence type="ECO:0000256" key="1">
    <source>
        <dbReference type="ARBA" id="ARBA00023002"/>
    </source>
</evidence>